<proteinExistence type="predicted"/>
<dbReference type="InterPro" id="IPR050484">
    <property type="entry name" value="Transf_Hexapept/Carb_Anhydrase"/>
</dbReference>
<dbReference type="PANTHER" id="PTHR13061">
    <property type="entry name" value="DYNACTIN SUBUNIT P25"/>
    <property type="match status" value="1"/>
</dbReference>
<accession>A0A1N6TFN3</accession>
<sequence>MAIYEYDGQRPEIDSTAYVHEQATLIGQVKLAAGASIWPQAVLRADNEPIHIGTGSNVQDGAVLHTDPGFPLQVGEGVTIGHQAMLHGCSVGENSLIGIQAVVLNGAKIGKNCLVGAGALVTEGKEFPDNSLILGSPAKVVKTLGDEAVAALKANAQSYVGKAAEYPNKLKRID</sequence>
<dbReference type="Pfam" id="PF00132">
    <property type="entry name" value="Hexapep"/>
    <property type="match status" value="1"/>
</dbReference>
<dbReference type="GO" id="GO:0016740">
    <property type="term" value="F:transferase activity"/>
    <property type="evidence" value="ECO:0007669"/>
    <property type="project" value="UniProtKB-KW"/>
</dbReference>
<name>A0A1N6TFN3_9GAMM</name>
<reference evidence="1 2" key="1">
    <citation type="submission" date="2017-01" db="EMBL/GenBank/DDBJ databases">
        <authorList>
            <person name="Mah S.A."/>
            <person name="Swanson W.J."/>
            <person name="Moy G.W."/>
            <person name="Vacquier V.D."/>
        </authorList>
    </citation>
    <scope>NUCLEOTIDE SEQUENCE [LARGE SCALE GENOMIC DNA]</scope>
    <source>
        <strain evidence="1 2">DSM 7027</strain>
    </source>
</reference>
<dbReference type="InterPro" id="IPR001451">
    <property type="entry name" value="Hexapep"/>
</dbReference>
<dbReference type="Proteomes" id="UP000186895">
    <property type="component" value="Unassembled WGS sequence"/>
</dbReference>
<dbReference type="RefSeq" id="WP_076463155.1">
    <property type="nucleotide sequence ID" value="NZ_FTMN01000005.1"/>
</dbReference>
<evidence type="ECO:0000313" key="2">
    <source>
        <dbReference type="Proteomes" id="UP000186895"/>
    </source>
</evidence>
<protein>
    <submittedName>
        <fullName evidence="1">Carbonic anhydrase or acetyltransferase, isoleucine patch superfamily</fullName>
    </submittedName>
</protein>
<keyword evidence="1" id="KW-0808">Transferase</keyword>
<dbReference type="PANTHER" id="PTHR13061:SF29">
    <property type="entry name" value="GAMMA CARBONIC ANHYDRASE-LIKE 1, MITOCHONDRIAL-RELATED"/>
    <property type="match status" value="1"/>
</dbReference>
<dbReference type="eggNOG" id="COG0663">
    <property type="taxonomic scope" value="Bacteria"/>
</dbReference>
<dbReference type="SUPFAM" id="SSF51161">
    <property type="entry name" value="Trimeric LpxA-like enzymes"/>
    <property type="match status" value="1"/>
</dbReference>
<dbReference type="EMBL" id="FTMN01000005">
    <property type="protein sequence ID" value="SIQ52200.1"/>
    <property type="molecule type" value="Genomic_DNA"/>
</dbReference>
<keyword evidence="2" id="KW-1185">Reference proteome</keyword>
<dbReference type="Gene3D" id="2.160.10.10">
    <property type="entry name" value="Hexapeptide repeat proteins"/>
    <property type="match status" value="1"/>
</dbReference>
<evidence type="ECO:0000313" key="1">
    <source>
        <dbReference type="EMBL" id="SIQ52200.1"/>
    </source>
</evidence>
<dbReference type="InterPro" id="IPR047324">
    <property type="entry name" value="LbH_gamma_CA-like"/>
</dbReference>
<dbReference type="CDD" id="cd04645">
    <property type="entry name" value="LbH_gamma_CA_like"/>
    <property type="match status" value="1"/>
</dbReference>
<gene>
    <name evidence="1" type="ORF">SAMN05421647_105318</name>
</gene>
<dbReference type="AlphaFoldDB" id="A0A1N6TFN3"/>
<dbReference type="STRING" id="49186.SAMN05421647_105318"/>
<organism evidence="1 2">
    <name type="scientific">Marinobacterium stanieri</name>
    <dbReference type="NCBI Taxonomy" id="49186"/>
    <lineage>
        <taxon>Bacteria</taxon>
        <taxon>Pseudomonadati</taxon>
        <taxon>Pseudomonadota</taxon>
        <taxon>Gammaproteobacteria</taxon>
        <taxon>Oceanospirillales</taxon>
        <taxon>Oceanospirillaceae</taxon>
        <taxon>Marinobacterium</taxon>
    </lineage>
</organism>
<dbReference type="InterPro" id="IPR011004">
    <property type="entry name" value="Trimer_LpxA-like_sf"/>
</dbReference>